<evidence type="ECO:0000256" key="1">
    <source>
        <dbReference type="SAM" id="Phobius"/>
    </source>
</evidence>
<accession>A0A498I0R9</accession>
<protein>
    <submittedName>
        <fullName evidence="2">Uncharacterized protein</fullName>
    </submittedName>
</protein>
<dbReference type="Proteomes" id="UP000290289">
    <property type="component" value="Chromosome 15"/>
</dbReference>
<keyword evidence="1" id="KW-0472">Membrane</keyword>
<feature type="transmembrane region" description="Helical" evidence="1">
    <location>
        <begin position="55"/>
        <end position="76"/>
    </location>
</feature>
<proteinExistence type="predicted"/>
<keyword evidence="1" id="KW-0812">Transmembrane</keyword>
<dbReference type="EMBL" id="RDQH01000341">
    <property type="protein sequence ID" value="RXH75467.1"/>
    <property type="molecule type" value="Genomic_DNA"/>
</dbReference>
<keyword evidence="1" id="KW-1133">Transmembrane helix</keyword>
<gene>
    <name evidence="2" type="ORF">DVH24_030188</name>
</gene>
<keyword evidence="3" id="KW-1185">Reference proteome</keyword>
<dbReference type="AlphaFoldDB" id="A0A498I0R9"/>
<evidence type="ECO:0000313" key="2">
    <source>
        <dbReference type="EMBL" id="RXH75467.1"/>
    </source>
</evidence>
<comment type="caution">
    <text evidence="2">The sequence shown here is derived from an EMBL/GenBank/DDBJ whole genome shotgun (WGS) entry which is preliminary data.</text>
</comment>
<sequence>MLEIVSVLHHREWRTGDITEFELEPNLQHHIHLLVPTLQQQIPQQILHLNGHDNLLISGPYLVLLIINTFLLQWLMVTLATHYTQITDVYAHLKNVSCQRGQTQVGHNNTLSIWFLLKQQLNNLLVMLLLLKNHALMKHKFVLEACLFHK</sequence>
<organism evidence="2 3">
    <name type="scientific">Malus domestica</name>
    <name type="common">Apple</name>
    <name type="synonym">Pyrus malus</name>
    <dbReference type="NCBI Taxonomy" id="3750"/>
    <lineage>
        <taxon>Eukaryota</taxon>
        <taxon>Viridiplantae</taxon>
        <taxon>Streptophyta</taxon>
        <taxon>Embryophyta</taxon>
        <taxon>Tracheophyta</taxon>
        <taxon>Spermatophyta</taxon>
        <taxon>Magnoliopsida</taxon>
        <taxon>eudicotyledons</taxon>
        <taxon>Gunneridae</taxon>
        <taxon>Pentapetalae</taxon>
        <taxon>rosids</taxon>
        <taxon>fabids</taxon>
        <taxon>Rosales</taxon>
        <taxon>Rosaceae</taxon>
        <taxon>Amygdaloideae</taxon>
        <taxon>Maleae</taxon>
        <taxon>Malus</taxon>
    </lineage>
</organism>
<reference evidence="2 3" key="1">
    <citation type="submission" date="2018-10" db="EMBL/GenBank/DDBJ databases">
        <title>A high-quality apple genome assembly.</title>
        <authorList>
            <person name="Hu J."/>
        </authorList>
    </citation>
    <scope>NUCLEOTIDE SEQUENCE [LARGE SCALE GENOMIC DNA]</scope>
    <source>
        <strain evidence="3">cv. HFTH1</strain>
        <tissue evidence="2">Young leaf</tissue>
    </source>
</reference>
<name>A0A498I0R9_MALDO</name>
<evidence type="ECO:0000313" key="3">
    <source>
        <dbReference type="Proteomes" id="UP000290289"/>
    </source>
</evidence>